<comment type="catalytic activity">
    <reaction evidence="1">
        <text>ATP + protein L-histidine = ADP + protein N-phospho-L-histidine.</text>
        <dbReference type="EC" id="2.7.13.3"/>
    </reaction>
</comment>
<dbReference type="InterPro" id="IPR011006">
    <property type="entry name" value="CheY-like_superfamily"/>
</dbReference>
<dbReference type="EMBL" id="CP114040">
    <property type="protein sequence ID" value="WAS91278.1"/>
    <property type="molecule type" value="Genomic_DNA"/>
</dbReference>
<dbReference type="InterPro" id="IPR004358">
    <property type="entry name" value="Sig_transdc_His_kin-like_C"/>
</dbReference>
<keyword evidence="5" id="KW-0418">Kinase</keyword>
<dbReference type="SMART" id="SM00387">
    <property type="entry name" value="HATPase_c"/>
    <property type="match status" value="1"/>
</dbReference>
<keyword evidence="10" id="KW-0547">Nucleotide-binding</keyword>
<reference evidence="10" key="1">
    <citation type="submission" date="2022-11" db="EMBL/GenBank/DDBJ databases">
        <title>Minimal conservation of predation-associated metabolite biosynthetic gene clusters underscores biosynthetic potential of Myxococcota including descriptions for ten novel species: Archangium lansinium sp. nov., Myxococcus landrumus sp. nov., Nannocystis bai.</title>
        <authorList>
            <person name="Ahearne A."/>
            <person name="Stevens C."/>
            <person name="Dowd S."/>
        </authorList>
    </citation>
    <scope>NUCLEOTIDE SEQUENCE</scope>
    <source>
        <strain evidence="10">Fl3</strain>
    </source>
</reference>
<dbReference type="RefSeq" id="WP_269033642.1">
    <property type="nucleotide sequence ID" value="NZ_CP114040.1"/>
</dbReference>
<dbReference type="Gene3D" id="3.40.50.2300">
    <property type="match status" value="1"/>
</dbReference>
<evidence type="ECO:0000259" key="8">
    <source>
        <dbReference type="PROSITE" id="PS50109"/>
    </source>
</evidence>
<keyword evidence="3 6" id="KW-0597">Phosphoprotein</keyword>
<dbReference type="InterPro" id="IPR005467">
    <property type="entry name" value="His_kinase_dom"/>
</dbReference>
<dbReference type="CDD" id="cd00156">
    <property type="entry name" value="REC"/>
    <property type="match status" value="1"/>
</dbReference>
<evidence type="ECO:0000256" key="3">
    <source>
        <dbReference type="ARBA" id="ARBA00022553"/>
    </source>
</evidence>
<feature type="domain" description="Response regulatory" evidence="9">
    <location>
        <begin position="6"/>
        <end position="123"/>
    </location>
</feature>
<feature type="coiled-coil region" evidence="7">
    <location>
        <begin position="126"/>
        <end position="153"/>
    </location>
</feature>
<dbReference type="PROSITE" id="PS50109">
    <property type="entry name" value="HIS_KIN"/>
    <property type="match status" value="1"/>
</dbReference>
<keyword evidence="7" id="KW-0175">Coiled coil</keyword>
<dbReference type="InterPro" id="IPR003661">
    <property type="entry name" value="HisK_dim/P_dom"/>
</dbReference>
<protein>
    <recommendedName>
        <fullName evidence="2">histidine kinase</fullName>
        <ecNumber evidence="2">2.7.13.3</ecNumber>
    </recommendedName>
</protein>
<dbReference type="Gene3D" id="3.30.565.10">
    <property type="entry name" value="Histidine kinase-like ATPase, C-terminal domain"/>
    <property type="match status" value="1"/>
</dbReference>
<proteinExistence type="predicted"/>
<dbReference type="Proteomes" id="UP001164459">
    <property type="component" value="Chromosome"/>
</dbReference>
<evidence type="ECO:0000313" key="10">
    <source>
        <dbReference type="EMBL" id="WAS91278.1"/>
    </source>
</evidence>
<feature type="domain" description="Histidine kinase" evidence="8">
    <location>
        <begin position="160"/>
        <end position="395"/>
    </location>
</feature>
<evidence type="ECO:0000256" key="7">
    <source>
        <dbReference type="SAM" id="Coils"/>
    </source>
</evidence>
<evidence type="ECO:0000313" key="11">
    <source>
        <dbReference type="Proteomes" id="UP001164459"/>
    </source>
</evidence>
<name>A0ABY7GWE2_9BACT</name>
<evidence type="ECO:0000256" key="2">
    <source>
        <dbReference type="ARBA" id="ARBA00012438"/>
    </source>
</evidence>
<dbReference type="Pfam" id="PF02518">
    <property type="entry name" value="HATPase_c"/>
    <property type="match status" value="1"/>
</dbReference>
<evidence type="ECO:0000256" key="4">
    <source>
        <dbReference type="ARBA" id="ARBA00022679"/>
    </source>
</evidence>
<organism evidence="10 11">
    <name type="scientific">Nannocystis punicea</name>
    <dbReference type="NCBI Taxonomy" id="2995304"/>
    <lineage>
        <taxon>Bacteria</taxon>
        <taxon>Pseudomonadati</taxon>
        <taxon>Myxococcota</taxon>
        <taxon>Polyangia</taxon>
        <taxon>Nannocystales</taxon>
        <taxon>Nannocystaceae</taxon>
        <taxon>Nannocystis</taxon>
    </lineage>
</organism>
<evidence type="ECO:0000256" key="5">
    <source>
        <dbReference type="ARBA" id="ARBA00022777"/>
    </source>
</evidence>
<sequence length="401" mass="44233">MHTSVSVLLIEDDRDDYLLTSELLEEIGEGTYVLQWADCYEDGVEALFTGAPDLCLLDYRLGEKTGLELLREVVARGCTTPIVLLTGQSERSLDVEAMKAGAVDYLVKGEFGPRQLERSIRYAVERNRSLKALRELNAELQHARNQATAASHAKSMFLASVSHEFRTPLNAILGYSELLHEQLVENHDQELADDVRRIHSAGTHLLSLVSDILDLSKIEAGKLDLVTHAFDLEALIVEINEAIRPLVGRNENSYCCRCNGVGEMVSDPTRLRQVLLNLLGNACKFTSRGSIELLVERRQACSRDFDTAGETMPLPGVDCVEFTIRDTGIGMTTAQMQRLFAGFSQVDADVTRRYGGTGLGLSISRRLCRMMGGEIFVDSEFGVGSTIRVRLPARIAAVVPA</sequence>
<keyword evidence="4" id="KW-0808">Transferase</keyword>
<feature type="modified residue" description="4-aspartylphosphate" evidence="6">
    <location>
        <position position="58"/>
    </location>
</feature>
<evidence type="ECO:0000256" key="1">
    <source>
        <dbReference type="ARBA" id="ARBA00000085"/>
    </source>
</evidence>
<gene>
    <name evidence="10" type="ORF">O0S08_34255</name>
</gene>
<dbReference type="Pfam" id="PF00512">
    <property type="entry name" value="HisKA"/>
    <property type="match status" value="1"/>
</dbReference>
<dbReference type="SMART" id="SM00448">
    <property type="entry name" value="REC"/>
    <property type="match status" value="1"/>
</dbReference>
<dbReference type="SMART" id="SM00388">
    <property type="entry name" value="HisKA"/>
    <property type="match status" value="1"/>
</dbReference>
<accession>A0ABY7GWE2</accession>
<dbReference type="GO" id="GO:0005524">
    <property type="term" value="F:ATP binding"/>
    <property type="evidence" value="ECO:0007669"/>
    <property type="project" value="UniProtKB-KW"/>
</dbReference>
<dbReference type="PANTHER" id="PTHR43047:SF72">
    <property type="entry name" value="OSMOSENSING HISTIDINE PROTEIN KINASE SLN1"/>
    <property type="match status" value="1"/>
</dbReference>
<keyword evidence="11" id="KW-1185">Reference proteome</keyword>
<dbReference type="SUPFAM" id="SSF55874">
    <property type="entry name" value="ATPase domain of HSP90 chaperone/DNA topoisomerase II/histidine kinase"/>
    <property type="match status" value="1"/>
</dbReference>
<dbReference type="PANTHER" id="PTHR43047">
    <property type="entry name" value="TWO-COMPONENT HISTIDINE PROTEIN KINASE"/>
    <property type="match status" value="1"/>
</dbReference>
<dbReference type="PROSITE" id="PS50110">
    <property type="entry name" value="RESPONSE_REGULATORY"/>
    <property type="match status" value="1"/>
</dbReference>
<dbReference type="InterPro" id="IPR036890">
    <property type="entry name" value="HATPase_C_sf"/>
</dbReference>
<dbReference type="SUPFAM" id="SSF52172">
    <property type="entry name" value="CheY-like"/>
    <property type="match status" value="1"/>
</dbReference>
<dbReference type="InterPro" id="IPR003594">
    <property type="entry name" value="HATPase_dom"/>
</dbReference>
<dbReference type="Pfam" id="PF00072">
    <property type="entry name" value="Response_reg"/>
    <property type="match status" value="1"/>
</dbReference>
<dbReference type="PRINTS" id="PR00344">
    <property type="entry name" value="BCTRLSENSOR"/>
</dbReference>
<dbReference type="CDD" id="cd00082">
    <property type="entry name" value="HisKA"/>
    <property type="match status" value="1"/>
</dbReference>
<dbReference type="InterPro" id="IPR001789">
    <property type="entry name" value="Sig_transdc_resp-reg_receiver"/>
</dbReference>
<dbReference type="Gene3D" id="1.10.287.130">
    <property type="match status" value="1"/>
</dbReference>
<evidence type="ECO:0000259" key="9">
    <source>
        <dbReference type="PROSITE" id="PS50110"/>
    </source>
</evidence>
<dbReference type="CDD" id="cd16922">
    <property type="entry name" value="HATPase_EvgS-ArcB-TorS-like"/>
    <property type="match status" value="1"/>
</dbReference>
<dbReference type="EC" id="2.7.13.3" evidence="2"/>
<keyword evidence="10" id="KW-0067">ATP-binding</keyword>
<evidence type="ECO:0000256" key="6">
    <source>
        <dbReference type="PROSITE-ProRule" id="PRU00169"/>
    </source>
</evidence>